<name>A0A9K3GGF4_9EUKA</name>
<evidence type="ECO:0000313" key="4">
    <source>
        <dbReference type="Proteomes" id="UP000265618"/>
    </source>
</evidence>
<reference evidence="2 4" key="2">
    <citation type="journal article" date="2018" name="PLoS ONE">
        <title>The draft genome of Kipferlia bialata reveals reductive genome evolution in fornicate parasites.</title>
        <authorList>
            <person name="Tanifuji G."/>
            <person name="Takabayashi S."/>
            <person name="Kume K."/>
            <person name="Takagi M."/>
            <person name="Nakayama T."/>
            <person name="Kamikawa R."/>
            <person name="Inagaki Y."/>
            <person name="Hashimoto T."/>
        </authorList>
    </citation>
    <scope>NUCLEOTIDE SEQUENCE [LARGE SCALE GENOMIC DNA]</scope>
    <source>
        <strain evidence="2">NY0173</strain>
    </source>
</reference>
<dbReference type="Proteomes" id="UP000265618">
    <property type="component" value="Unassembled WGS sequence"/>
</dbReference>
<reference evidence="2" key="1">
    <citation type="submission" date="2016-10" db="EMBL/GenBank/DDBJ databases">
        <authorList>
            <person name="Tanifuji G."/>
            <person name="Kume K."/>
            <person name="Nakayama T."/>
            <person name="Takabayashi S."/>
            <person name="Hashimoto T."/>
        </authorList>
    </citation>
    <scope>NUCLEOTIDE SEQUENCE</scope>
    <source>
        <strain evidence="2">NY0173</strain>
    </source>
</reference>
<feature type="compositionally biased region" description="Basic and acidic residues" evidence="1">
    <location>
        <begin position="141"/>
        <end position="152"/>
    </location>
</feature>
<dbReference type="EMBL" id="BDIP01000892">
    <property type="protein sequence ID" value="GIQ83009.1"/>
    <property type="molecule type" value="Genomic_DNA"/>
</dbReference>
<evidence type="ECO:0000313" key="2">
    <source>
        <dbReference type="EMBL" id="GIQ83009.1"/>
    </source>
</evidence>
<accession>A0A9K3GGF4</accession>
<gene>
    <name evidence="2" type="ORF">KIPB_004251</name>
    <name evidence="3" type="ORF">KIPB_007036</name>
</gene>
<evidence type="ECO:0000313" key="3">
    <source>
        <dbReference type="EMBL" id="GIQ85386.1"/>
    </source>
</evidence>
<evidence type="ECO:0000256" key="1">
    <source>
        <dbReference type="SAM" id="MobiDB-lite"/>
    </source>
</evidence>
<feature type="region of interest" description="Disordered" evidence="1">
    <location>
        <begin position="137"/>
        <end position="159"/>
    </location>
</feature>
<organism evidence="2 4">
    <name type="scientific">Kipferlia bialata</name>
    <dbReference type="NCBI Taxonomy" id="797122"/>
    <lineage>
        <taxon>Eukaryota</taxon>
        <taxon>Metamonada</taxon>
        <taxon>Carpediemonas-like organisms</taxon>
        <taxon>Kipferlia</taxon>
    </lineage>
</organism>
<keyword evidence="4" id="KW-1185">Reference proteome</keyword>
<comment type="caution">
    <text evidence="2">The sequence shown here is derived from an EMBL/GenBank/DDBJ whole genome shotgun (WGS) entry which is preliminary data.</text>
</comment>
<dbReference type="AlphaFoldDB" id="A0A9K3GGF4"/>
<sequence length="159" mass="17900">MGKKLTKGQKRSKDLSVSLRRWGDATIDAAGVHLDGHTYAFDTPTGVALLFEDGDWENQRDYMPLHQLVSVAASRNYNEFFSEVNPALMSCEAEEGLDLDEEEYTALKEYLTCTVKKCADKERVLKEEYDIHIRSVSIDGTPDRPTETESEHCVPAPLT</sequence>
<protein>
    <submittedName>
        <fullName evidence="2">Uncharacterized protein</fullName>
    </submittedName>
</protein>
<proteinExistence type="predicted"/>
<dbReference type="EMBL" id="BDIP01001915">
    <property type="protein sequence ID" value="GIQ85386.1"/>
    <property type="molecule type" value="Genomic_DNA"/>
</dbReference>